<reference evidence="2" key="2">
    <citation type="submission" date="2020-11" db="EMBL/GenBank/DDBJ databases">
        <authorList>
            <person name="McCartney M.A."/>
            <person name="Auch B."/>
            <person name="Kono T."/>
            <person name="Mallez S."/>
            <person name="Becker A."/>
            <person name="Gohl D.M."/>
            <person name="Silverstein K.A.T."/>
            <person name="Koren S."/>
            <person name="Bechman K.B."/>
            <person name="Herman A."/>
            <person name="Abrahante J.E."/>
            <person name="Garbe J."/>
        </authorList>
    </citation>
    <scope>NUCLEOTIDE SEQUENCE</scope>
    <source>
        <strain evidence="2">Duluth1</strain>
        <tissue evidence="2">Whole animal</tissue>
    </source>
</reference>
<keyword evidence="1" id="KW-0732">Signal</keyword>
<accession>A0A9D4FPI2</accession>
<evidence type="ECO:0000256" key="1">
    <source>
        <dbReference type="SAM" id="SignalP"/>
    </source>
</evidence>
<evidence type="ECO:0000313" key="3">
    <source>
        <dbReference type="Proteomes" id="UP000828390"/>
    </source>
</evidence>
<gene>
    <name evidence="2" type="ORF">DPMN_154581</name>
</gene>
<dbReference type="Proteomes" id="UP000828390">
    <property type="component" value="Unassembled WGS sequence"/>
</dbReference>
<sequence length="304" mass="34007">MWLLSVVLSLACPLGHGGMVQGSVTSEPPSTSAKPTNACVDSIRMEVEACINPLKTDLASKIPTDVNNFLCGPNQRQRLDCVIQHFRQCPDLIAQDFIKTLRHVGAKFYAEDLFHIKNAEEFCMCVPTHGCLSEIDFDQMATKLELKHEHPWKSIANPAYICGLGLKNIECVGHSPVCTQYLQHKHNDTAVKVAEYAHKFAKRQCKTYPKDNHKCTEKRVSWRSLAHCYDLVENIVDEEERKCGMRRCVEIDMSTCPPGDMEYFIDAINVLSENEISDKACSSANAAMATIFTICGSMLMAMLV</sequence>
<reference evidence="2" key="1">
    <citation type="journal article" date="2019" name="bioRxiv">
        <title>The Genome of the Zebra Mussel, Dreissena polymorpha: A Resource for Invasive Species Research.</title>
        <authorList>
            <person name="McCartney M.A."/>
            <person name="Auch B."/>
            <person name="Kono T."/>
            <person name="Mallez S."/>
            <person name="Zhang Y."/>
            <person name="Obille A."/>
            <person name="Becker A."/>
            <person name="Abrahante J.E."/>
            <person name="Garbe J."/>
            <person name="Badalamenti J.P."/>
            <person name="Herman A."/>
            <person name="Mangelson H."/>
            <person name="Liachko I."/>
            <person name="Sullivan S."/>
            <person name="Sone E.D."/>
            <person name="Koren S."/>
            <person name="Silverstein K.A.T."/>
            <person name="Beckman K.B."/>
            <person name="Gohl D.M."/>
        </authorList>
    </citation>
    <scope>NUCLEOTIDE SEQUENCE</scope>
    <source>
        <strain evidence="2">Duluth1</strain>
        <tissue evidence="2">Whole animal</tissue>
    </source>
</reference>
<name>A0A9D4FPI2_DREPO</name>
<feature type="chain" id="PRO_5039154463" evidence="1">
    <location>
        <begin position="18"/>
        <end position="304"/>
    </location>
</feature>
<organism evidence="2 3">
    <name type="scientific">Dreissena polymorpha</name>
    <name type="common">Zebra mussel</name>
    <name type="synonym">Mytilus polymorpha</name>
    <dbReference type="NCBI Taxonomy" id="45954"/>
    <lineage>
        <taxon>Eukaryota</taxon>
        <taxon>Metazoa</taxon>
        <taxon>Spiralia</taxon>
        <taxon>Lophotrochozoa</taxon>
        <taxon>Mollusca</taxon>
        <taxon>Bivalvia</taxon>
        <taxon>Autobranchia</taxon>
        <taxon>Heteroconchia</taxon>
        <taxon>Euheterodonta</taxon>
        <taxon>Imparidentia</taxon>
        <taxon>Neoheterodontei</taxon>
        <taxon>Myida</taxon>
        <taxon>Dreissenoidea</taxon>
        <taxon>Dreissenidae</taxon>
        <taxon>Dreissena</taxon>
    </lineage>
</organism>
<dbReference type="AlphaFoldDB" id="A0A9D4FPI2"/>
<feature type="signal peptide" evidence="1">
    <location>
        <begin position="1"/>
        <end position="17"/>
    </location>
</feature>
<comment type="caution">
    <text evidence="2">The sequence shown here is derived from an EMBL/GenBank/DDBJ whole genome shotgun (WGS) entry which is preliminary data.</text>
</comment>
<keyword evidence="3" id="KW-1185">Reference proteome</keyword>
<dbReference type="EMBL" id="JAIWYP010000007">
    <property type="protein sequence ID" value="KAH3800938.1"/>
    <property type="molecule type" value="Genomic_DNA"/>
</dbReference>
<proteinExistence type="predicted"/>
<protein>
    <submittedName>
        <fullName evidence="2">Uncharacterized protein</fullName>
    </submittedName>
</protein>
<evidence type="ECO:0000313" key="2">
    <source>
        <dbReference type="EMBL" id="KAH3800938.1"/>
    </source>
</evidence>